<dbReference type="AlphaFoldDB" id="A0A427AZ52"/>
<accession>A0A427AZ52</accession>
<dbReference type="EMBL" id="AMZH03000892">
    <property type="protein sequence ID" value="RRT81521.1"/>
    <property type="molecule type" value="Genomic_DNA"/>
</dbReference>
<evidence type="ECO:0000313" key="2">
    <source>
        <dbReference type="Proteomes" id="UP000287651"/>
    </source>
</evidence>
<protein>
    <submittedName>
        <fullName evidence="1">Uncharacterized protein</fullName>
    </submittedName>
</protein>
<name>A0A427AZ52_ENSVE</name>
<gene>
    <name evidence="1" type="ORF">B296_00021864</name>
</gene>
<reference evidence="1 2" key="1">
    <citation type="journal article" date="2014" name="Agronomy (Basel)">
        <title>A Draft Genome Sequence for Ensete ventricosum, the Drought-Tolerant Tree Against Hunger.</title>
        <authorList>
            <person name="Harrison J."/>
            <person name="Moore K.A."/>
            <person name="Paszkiewicz K."/>
            <person name="Jones T."/>
            <person name="Grant M."/>
            <person name="Ambacheew D."/>
            <person name="Muzemil S."/>
            <person name="Studholme D.J."/>
        </authorList>
    </citation>
    <scope>NUCLEOTIDE SEQUENCE [LARGE SCALE GENOMIC DNA]</scope>
</reference>
<dbReference type="Proteomes" id="UP000287651">
    <property type="component" value="Unassembled WGS sequence"/>
</dbReference>
<evidence type="ECO:0000313" key="1">
    <source>
        <dbReference type="EMBL" id="RRT81521.1"/>
    </source>
</evidence>
<proteinExistence type="predicted"/>
<comment type="caution">
    <text evidence="1">The sequence shown here is derived from an EMBL/GenBank/DDBJ whole genome shotgun (WGS) entry which is preliminary data.</text>
</comment>
<sequence>MRTPSLELYLMLRRWKWIRPTQGWPELLLLLLCLAGRLEVLDLVAVGVPRELGDEGLRHQLLDELGSDEVLRPDHEDHHGPDEIPVHIHPPPSSSPFPFRRLSPHPIIPCIAENGKREKSGTKCWKQEQGRSAINSSGLLPFVGESVGKTGGASSVHRHEGNLPNKFHIPQLASDHSNCKGTLPMITSHNRPNKFHIPQLASIGGEDDASVTNGDGRD</sequence>
<organism evidence="1 2">
    <name type="scientific">Ensete ventricosum</name>
    <name type="common">Abyssinian banana</name>
    <name type="synonym">Musa ensete</name>
    <dbReference type="NCBI Taxonomy" id="4639"/>
    <lineage>
        <taxon>Eukaryota</taxon>
        <taxon>Viridiplantae</taxon>
        <taxon>Streptophyta</taxon>
        <taxon>Embryophyta</taxon>
        <taxon>Tracheophyta</taxon>
        <taxon>Spermatophyta</taxon>
        <taxon>Magnoliopsida</taxon>
        <taxon>Liliopsida</taxon>
        <taxon>Zingiberales</taxon>
        <taxon>Musaceae</taxon>
        <taxon>Ensete</taxon>
    </lineage>
</organism>